<comment type="function">
    <text evidence="12">CRISPR (clustered regularly interspaced short palindromic repeat) is an adaptive immune system that provides protection against mobile genetic elements (viruses, transposable elements and conjugative plasmids). CRISPR clusters contain spacers, sequences complementary to antecedent mobile elements, and target invading nucleic acids. CRISPR clusters are transcribed and processed into CRISPR RNA (crRNA). In type II CRISPR systems correct processing of pre-crRNA requires a trans-encoded small RNA (tracrRNA), endogenous ribonuclease 3 (rnc) and this protein. The tracrRNA serves as a guide for ribonuclease 3-aided processing of pre-crRNA. Subsequently Cas9/crRNA/tracrRNA endonucleolytically cleaves linear or circular dsDNA target complementary to the spacer; Cas9 is inactive in the absence of the 2 guide RNAs (gRNA). Cas9 recognizes the protospacer adjacent motif (PAM) in the CRISPR repeat sequences to help distinguish self versus nonself, as targets within the bacterial CRISPR locus do not have PAMs. PAM recognition is also required for catalytic activity.</text>
</comment>
<feature type="binding site" evidence="12">
    <location>
        <position position="784"/>
    </location>
    <ligand>
        <name>Mg(2+)</name>
        <dbReference type="ChEBI" id="CHEBI:18420"/>
        <label>2</label>
    </ligand>
</feature>
<evidence type="ECO:0000256" key="6">
    <source>
        <dbReference type="ARBA" id="ARBA00022842"/>
    </source>
</evidence>
<keyword evidence="7 12" id="KW-0694">RNA-binding</keyword>
<feature type="domain" description="HNH Cas9-type" evidence="14">
    <location>
        <begin position="556"/>
        <end position="729"/>
    </location>
</feature>
<dbReference type="InterPro" id="IPR033114">
    <property type="entry name" value="HNH_CAS9"/>
</dbReference>
<evidence type="ECO:0000256" key="13">
    <source>
        <dbReference type="SAM" id="Coils"/>
    </source>
</evidence>
<dbReference type="Proteomes" id="UP001622612">
    <property type="component" value="Chromosome"/>
</dbReference>
<comment type="cofactor">
    <cofactor evidence="1 12">
        <name>Mg(2+)</name>
        <dbReference type="ChEBI" id="CHEBI:18420"/>
    </cofactor>
</comment>
<evidence type="ECO:0000256" key="9">
    <source>
        <dbReference type="ARBA" id="ARBA00023125"/>
    </source>
</evidence>
<evidence type="ECO:0000256" key="10">
    <source>
        <dbReference type="ARBA" id="ARBA00023211"/>
    </source>
</evidence>
<gene>
    <name evidence="12 15" type="primary">cas9</name>
    <name evidence="15" type="ORF">LQ356_03630</name>
</gene>
<feature type="binding site" evidence="12">
    <location>
        <position position="9"/>
    </location>
    <ligand>
        <name>Mg(2+)</name>
        <dbReference type="ChEBI" id="CHEBI:18420"/>
        <label>1</label>
    </ligand>
</feature>
<evidence type="ECO:0000256" key="1">
    <source>
        <dbReference type="ARBA" id="ARBA00001946"/>
    </source>
</evidence>
<evidence type="ECO:0000256" key="5">
    <source>
        <dbReference type="ARBA" id="ARBA00022801"/>
    </source>
</evidence>
<feature type="active site" description="For RuvC-like nuclease domain" evidence="12">
    <location>
        <position position="9"/>
    </location>
</feature>
<comment type="domain">
    <text evidence="12">Has 2 endonuclease domains. The discontinuous RuvC-like domain cleaves the target DNA noncomplementary to crRNA while the HNH nuclease domain cleaves the target DNA complementary to crRNA.</text>
</comment>
<keyword evidence="3 12" id="KW-0479">Metal-binding</keyword>
<feature type="binding site" evidence="12">
    <location>
        <position position="553"/>
    </location>
    <ligand>
        <name>Mg(2+)</name>
        <dbReference type="ChEBI" id="CHEBI:18420"/>
        <label>2</label>
    </ligand>
</feature>
<evidence type="ECO:0000256" key="4">
    <source>
        <dbReference type="ARBA" id="ARBA00022759"/>
    </source>
</evidence>
<evidence type="ECO:0000256" key="2">
    <source>
        <dbReference type="ARBA" id="ARBA00022722"/>
    </source>
</evidence>
<feature type="binding site" evidence="12">
    <location>
        <position position="549"/>
    </location>
    <ligand>
        <name>Mg(2+)</name>
        <dbReference type="ChEBI" id="CHEBI:18420"/>
        <label>1</label>
    </ligand>
</feature>
<keyword evidence="6 12" id="KW-0460">Magnesium</keyword>
<evidence type="ECO:0000313" key="16">
    <source>
        <dbReference type="Proteomes" id="UP001622612"/>
    </source>
</evidence>
<dbReference type="NCBIfam" id="TIGR01865">
    <property type="entry name" value="cas_Csn1"/>
    <property type="match status" value="1"/>
</dbReference>
<keyword evidence="9 12" id="KW-0238">DNA-binding</keyword>
<sequence length="1037" mass="122819">MKKVTVGFDLGIGSVGWSIIDNETNQILDLGSRLFSEPILAAERRQHRSQRRMLRRRKFRNEKFTRLVLRYNDIFGFSNKNEIYENYLNCSKVWPNILELKVKALFEKINSKELVWLLHDYLENRGFFYEIIESENNEKKNINLGEISDYKFPSEIKYNFHKTNTFSKCTSKNDYFNFSNKEWIKELKKLFETQKINDEFINHYFKLFSAIRNFEIGPGSEHSASPYGIYEKTENGIIKKYETIWEKTTGKCSIFTNEYRALKGLASYEIFNMLEAFNNMRWNLSHDWRIKTNEKIDILNKLLNKFKESKRFSKLDKKYFEDSLNNYLKNKNSQNQIDYKNFNKNTYGLIAGNDREKLQFPELRNIFEITRILFEENVDLSFLKIDSSIQEWLTFYDKIIEILLINRDIQTRISKLNESKIIKDFKIYFVNESQEKINDVINRLAKSSTIKSSSTGNLSLKALKFFNKKLLENNWNLEEMKWKDEETINVLKNNNRISFQSNKYLSSEPLKDAILPPSVRRTMEQAIKVFNAIIKEYSSEFLVTNVVVELAREKNDKEAKAKITKRNKENKERNESLEQYVRDQTGLDLSDPKISNFAKYKVFLYKQQDRIDPYIGKEMLLDRVILDPNYSEVDHIIPISISFDDSSANKILVLKSSNQAKGQRIPYDYISSQSNKDWNWEQYVNWCEKTIKNGDNSNFPSKESQSKKFNNLVLKNLESLDNKFISRNLNDTRYAAKYFRDILIEYSKLHNNQFKVICINGAITSYFRKTTGNGNKDRNNHSHHAEDASILALISNNEKWLYNHLYKDDLNWIPYNSNMKMNDSETDDEYGIVKTIELESEETKNIRIQGISEIIVKAFNNKPEVKYSRQIKEKNNNELFNSTLYGFIDNEQNENKIIKIQKMNLIGEKNKNLSKFFGSNPSEKEKLLIYKSHKSEYEKLNKIYITYSDKLGKNKNPFVAYMKELIENEIQLNERNSQINKYLLENLLNMGKMLYFNTENNSFQIFSNLKYTTDEIEKINVIFNKNLNNKITKMLIV</sequence>
<reference evidence="15" key="1">
    <citation type="submission" date="2021-11" db="EMBL/GenBank/DDBJ databases">
        <title>The first genome sequence of unculturable Mycoplasma faucium obtained by de novo assembly of metagenomic reads.</title>
        <authorList>
            <person name="Sabat A.J."/>
            <person name="Bathoorn E."/>
            <person name="Akkerboom V."/>
            <person name="Friedrich A.W."/>
        </authorList>
    </citation>
    <scope>NUCLEOTIDE SEQUENCE [LARGE SCALE GENOMIC DNA]</scope>
    <source>
        <strain evidence="15">UMCG-MFM1</strain>
    </source>
</reference>
<feature type="binding site" evidence="12">
    <location>
        <position position="9"/>
    </location>
    <ligand>
        <name>Mg(2+)</name>
        <dbReference type="ChEBI" id="CHEBI:18420"/>
        <label>2</label>
    </ligand>
</feature>
<proteinExistence type="inferred from homology"/>
<name>A0ABZ2TLL2_9BACT</name>
<dbReference type="Gene3D" id="3.30.420.10">
    <property type="entry name" value="Ribonuclease H-like superfamily/Ribonuclease H"/>
    <property type="match status" value="3"/>
</dbReference>
<evidence type="ECO:0000256" key="7">
    <source>
        <dbReference type="ARBA" id="ARBA00022884"/>
    </source>
</evidence>
<dbReference type="InterPro" id="IPR003615">
    <property type="entry name" value="HNH_nuc"/>
</dbReference>
<dbReference type="EC" id="3.1.-.-" evidence="12"/>
<dbReference type="InterPro" id="IPR028629">
    <property type="entry name" value="Cas9"/>
</dbReference>
<dbReference type="EMBL" id="CP088155">
    <property type="protein sequence ID" value="WYM97264.1"/>
    <property type="molecule type" value="Genomic_DNA"/>
</dbReference>
<keyword evidence="2 12" id="KW-0540">Nuclease</keyword>
<evidence type="ECO:0000256" key="8">
    <source>
        <dbReference type="ARBA" id="ARBA00023118"/>
    </source>
</evidence>
<keyword evidence="10" id="KW-0464">Manganese</keyword>
<dbReference type="RefSeq" id="WP_405311615.1">
    <property type="nucleotide sequence ID" value="NZ_CP088155.1"/>
</dbReference>
<evidence type="ECO:0000256" key="12">
    <source>
        <dbReference type="HAMAP-Rule" id="MF_01480"/>
    </source>
</evidence>
<accession>A0ABZ2TLL2</accession>
<evidence type="ECO:0000256" key="3">
    <source>
        <dbReference type="ARBA" id="ARBA00022723"/>
    </source>
</evidence>
<organism evidence="15 16">
    <name type="scientific">Metamycoplasma faucium</name>
    <dbReference type="NCBI Taxonomy" id="56142"/>
    <lineage>
        <taxon>Bacteria</taxon>
        <taxon>Bacillati</taxon>
        <taxon>Mycoplasmatota</taxon>
        <taxon>Mycoplasmoidales</taxon>
        <taxon>Metamycoplasmataceae</taxon>
        <taxon>Metamycoplasma</taxon>
    </lineage>
</organism>
<feature type="coiled-coil region" evidence="13">
    <location>
        <begin position="547"/>
        <end position="574"/>
    </location>
</feature>
<evidence type="ECO:0000256" key="11">
    <source>
        <dbReference type="ARBA" id="ARBA00046380"/>
    </source>
</evidence>
<feature type="binding site" evidence="12">
    <location>
        <position position="553"/>
    </location>
    <ligand>
        <name>Mg(2+)</name>
        <dbReference type="ChEBI" id="CHEBI:18420"/>
        <label>1</label>
    </ligand>
</feature>
<dbReference type="PROSITE" id="PS51749">
    <property type="entry name" value="HNH_CAS9"/>
    <property type="match status" value="1"/>
</dbReference>
<evidence type="ECO:0000313" key="15">
    <source>
        <dbReference type="EMBL" id="WYM97264.1"/>
    </source>
</evidence>
<evidence type="ECO:0000259" key="14">
    <source>
        <dbReference type="PROSITE" id="PS51749"/>
    </source>
</evidence>
<dbReference type="InterPro" id="IPR041383">
    <property type="entry name" value="RuvC_III"/>
</dbReference>
<keyword evidence="8 12" id="KW-0051">Antiviral defense</keyword>
<dbReference type="HAMAP" id="MF_01480">
    <property type="entry name" value="Cas9"/>
    <property type="match status" value="1"/>
</dbReference>
<keyword evidence="16" id="KW-1185">Reference proteome</keyword>
<dbReference type="Pfam" id="PF18541">
    <property type="entry name" value="RuvC_III"/>
    <property type="match status" value="1"/>
</dbReference>
<keyword evidence="4 12" id="KW-0255">Endonuclease</keyword>
<dbReference type="Pfam" id="PF13395">
    <property type="entry name" value="HNH_4"/>
    <property type="match status" value="1"/>
</dbReference>
<comment type="subunit">
    <text evidence="11 12">Monomer. Binds crRNA and tracrRNA.</text>
</comment>
<dbReference type="InterPro" id="IPR036397">
    <property type="entry name" value="RNaseH_sf"/>
</dbReference>
<feature type="active site" description="Proton acceptor for HNH nuclease domain" evidence="12">
    <location>
        <position position="635"/>
    </location>
</feature>
<keyword evidence="5 12" id="KW-0378">Hydrolase</keyword>
<protein>
    <recommendedName>
        <fullName evidence="12">CRISPR-associated endonuclease Cas9</fullName>
        <ecNumber evidence="12">3.1.-.-</ecNumber>
    </recommendedName>
</protein>
<comment type="similarity">
    <text evidence="12">Belongs to the CRISPR-associated Cas9 family.</text>
</comment>
<keyword evidence="13" id="KW-0175">Coiled coil</keyword>
<dbReference type="GO" id="GO:0004519">
    <property type="term" value="F:endonuclease activity"/>
    <property type="evidence" value="ECO:0007669"/>
    <property type="project" value="UniProtKB-KW"/>
</dbReference>